<keyword evidence="5 6" id="KW-0408">Iron</keyword>
<dbReference type="GO" id="GO:0046872">
    <property type="term" value="F:metal ion binding"/>
    <property type="evidence" value="ECO:0007669"/>
    <property type="project" value="UniProtKB-KW"/>
</dbReference>
<evidence type="ECO:0000256" key="3">
    <source>
        <dbReference type="ARBA" id="ARBA00022723"/>
    </source>
</evidence>
<sequence length="337" mass="35702">MTRLRIVLLTLAAAAALAGTAGLATVFLGLFNTSARDGHWSATAWAMHETFENGVARRAPPAASVPPGLVDPALIELGARHYDSACRMCHGTPGRSADATIAAMEPAPPQISTAVRAWQPQEMHWIVDEGVKMTGMPAWPAEGRGDEVWAVVAFLNAVKAGMDGQEYDRITAPAAEGYCAGCHGATGTPLAPRLNILTPAYIAEALAAYRSGTRPSGFMAHAVTRVPPEAEARLAEALSTLSPPPQLRVAGDPAPGEALARRGSRDIPACLSCHGSRNTNPLIPRLSGQNEAYLAAQLKLWRDGQRDGSDRAVLMWQAARDLSDQDIADLARYFAAQ</sequence>
<comment type="caution">
    <text evidence="9">The sequence shown here is derived from an EMBL/GenBank/DDBJ whole genome shotgun (WGS) entry which is preliminary data.</text>
</comment>
<dbReference type="InterPro" id="IPR009056">
    <property type="entry name" value="Cyt_c-like_dom"/>
</dbReference>
<reference evidence="9" key="1">
    <citation type="submission" date="2020-08" db="EMBL/GenBank/DDBJ databases">
        <title>Paracoccus amoyensis sp. nov., isolated from the surface seawater at coast of Xiamen, Fujian.</title>
        <authorList>
            <person name="Lyu L."/>
        </authorList>
    </citation>
    <scope>NUCLEOTIDE SEQUENCE</scope>
    <source>
        <strain evidence="9">11-3</strain>
    </source>
</reference>
<gene>
    <name evidence="9" type="ORF">H4P12_12540</name>
</gene>
<protein>
    <submittedName>
        <fullName evidence="9">C-type cytochrome</fullName>
    </submittedName>
</protein>
<keyword evidence="4" id="KW-0249">Electron transport</keyword>
<feature type="domain" description="Cytochrome c" evidence="8">
    <location>
        <begin position="251"/>
        <end position="337"/>
    </location>
</feature>
<keyword evidence="3 6" id="KW-0479">Metal-binding</keyword>
<dbReference type="Gene3D" id="1.10.760.10">
    <property type="entry name" value="Cytochrome c-like domain"/>
    <property type="match status" value="3"/>
</dbReference>
<dbReference type="EMBL" id="JACOQL010000004">
    <property type="protein sequence ID" value="MBC9247516.1"/>
    <property type="molecule type" value="Genomic_DNA"/>
</dbReference>
<dbReference type="InterPro" id="IPR050597">
    <property type="entry name" value="Cytochrome_c_Oxidase_Subunit"/>
</dbReference>
<evidence type="ECO:0000256" key="5">
    <source>
        <dbReference type="ARBA" id="ARBA00023004"/>
    </source>
</evidence>
<keyword evidence="2 6" id="KW-0349">Heme</keyword>
<feature type="signal peptide" evidence="7">
    <location>
        <begin position="1"/>
        <end position="18"/>
    </location>
</feature>
<dbReference type="Proteomes" id="UP000608594">
    <property type="component" value="Unassembled WGS sequence"/>
</dbReference>
<dbReference type="AlphaFoldDB" id="A0A926GFA4"/>
<evidence type="ECO:0000313" key="10">
    <source>
        <dbReference type="Proteomes" id="UP000608594"/>
    </source>
</evidence>
<dbReference type="PANTHER" id="PTHR33751">
    <property type="entry name" value="CBB3-TYPE CYTOCHROME C OXIDASE SUBUNIT FIXP"/>
    <property type="match status" value="1"/>
</dbReference>
<dbReference type="PANTHER" id="PTHR33751:SF9">
    <property type="entry name" value="CYTOCHROME C4"/>
    <property type="match status" value="1"/>
</dbReference>
<evidence type="ECO:0000256" key="6">
    <source>
        <dbReference type="PROSITE-ProRule" id="PRU00433"/>
    </source>
</evidence>
<keyword evidence="7" id="KW-0732">Signal</keyword>
<dbReference type="PROSITE" id="PS51007">
    <property type="entry name" value="CYTC"/>
    <property type="match status" value="2"/>
</dbReference>
<dbReference type="RefSeq" id="WP_187794021.1">
    <property type="nucleotide sequence ID" value="NZ_JACOQL010000004.1"/>
</dbReference>
<feature type="domain" description="Cytochrome c" evidence="8">
    <location>
        <begin position="73"/>
        <end position="159"/>
    </location>
</feature>
<dbReference type="InterPro" id="IPR036909">
    <property type="entry name" value="Cyt_c-like_dom_sf"/>
</dbReference>
<evidence type="ECO:0000256" key="1">
    <source>
        <dbReference type="ARBA" id="ARBA00022448"/>
    </source>
</evidence>
<evidence type="ECO:0000256" key="7">
    <source>
        <dbReference type="SAM" id="SignalP"/>
    </source>
</evidence>
<dbReference type="GO" id="GO:0020037">
    <property type="term" value="F:heme binding"/>
    <property type="evidence" value="ECO:0007669"/>
    <property type="project" value="InterPro"/>
</dbReference>
<dbReference type="SUPFAM" id="SSF46626">
    <property type="entry name" value="Cytochrome c"/>
    <property type="match status" value="3"/>
</dbReference>
<dbReference type="GO" id="GO:0009055">
    <property type="term" value="F:electron transfer activity"/>
    <property type="evidence" value="ECO:0007669"/>
    <property type="project" value="InterPro"/>
</dbReference>
<accession>A0A926GFA4</accession>
<evidence type="ECO:0000259" key="8">
    <source>
        <dbReference type="PROSITE" id="PS51007"/>
    </source>
</evidence>
<organism evidence="9 10">
    <name type="scientific">Paracoccus amoyensis</name>
    <dbReference type="NCBI Taxonomy" id="2760093"/>
    <lineage>
        <taxon>Bacteria</taxon>
        <taxon>Pseudomonadati</taxon>
        <taxon>Pseudomonadota</taxon>
        <taxon>Alphaproteobacteria</taxon>
        <taxon>Rhodobacterales</taxon>
        <taxon>Paracoccaceae</taxon>
        <taxon>Paracoccus</taxon>
    </lineage>
</organism>
<keyword evidence="10" id="KW-1185">Reference proteome</keyword>
<name>A0A926GFA4_9RHOB</name>
<evidence type="ECO:0000256" key="2">
    <source>
        <dbReference type="ARBA" id="ARBA00022617"/>
    </source>
</evidence>
<proteinExistence type="predicted"/>
<feature type="chain" id="PRO_5037733607" evidence="7">
    <location>
        <begin position="19"/>
        <end position="337"/>
    </location>
</feature>
<evidence type="ECO:0000313" key="9">
    <source>
        <dbReference type="EMBL" id="MBC9247516.1"/>
    </source>
</evidence>
<keyword evidence="1" id="KW-0813">Transport</keyword>
<dbReference type="Pfam" id="PF13442">
    <property type="entry name" value="Cytochrome_CBB3"/>
    <property type="match status" value="1"/>
</dbReference>
<evidence type="ECO:0000256" key="4">
    <source>
        <dbReference type="ARBA" id="ARBA00022982"/>
    </source>
</evidence>